<dbReference type="RefSeq" id="WP_184079635.1">
    <property type="nucleotide sequence ID" value="NZ_JACIJP010000002.1"/>
</dbReference>
<comment type="caution">
    <text evidence="3">The sequence shown here is derived from an EMBL/GenBank/DDBJ whole genome shotgun (WGS) entry which is preliminary data.</text>
</comment>
<dbReference type="GO" id="GO:0015288">
    <property type="term" value="F:porin activity"/>
    <property type="evidence" value="ECO:0007669"/>
    <property type="project" value="InterPro"/>
</dbReference>
<proteinExistence type="inferred from homology"/>
<comment type="similarity">
    <text evidence="1 2">Belongs to the OprB family.</text>
</comment>
<evidence type="ECO:0000313" key="3">
    <source>
        <dbReference type="EMBL" id="MBB6124028.1"/>
    </source>
</evidence>
<dbReference type="Pfam" id="PF04966">
    <property type="entry name" value="OprB"/>
    <property type="match status" value="1"/>
</dbReference>
<sequence length="399" mass="43024">MSGKTLLFGVTALATALAGEATANTTAHLHHGSLPHISNEIDEKDPPLLVEVAYTGEAMANVSGGASRGTEYLDNLDVVLEADMERLIGLPATQLHVYGLYNNGASISAHVGDSFATSNIEADSRHRFRLYEAWVQHQITPSLSLKAGLYDLNSEFDALETSGLFVGSAHGIGVDISQTGQNGPSIFPVTSLAVRVEKQLTSGVKLRAAVLDGVPGNPDRPGRTTIRFNRGDGLLTIGEVELPLEEGRVLLGHWRYTGRFDRFSGGMARGNAGTYLRGEKRISKWQDTRVDAFARLGTAPGKFNMFDRFVSAGLKVTGVFDSPSDEAGVAIASARTSRHYRDTTFADKTETVVELSYRREVLSFLSVQPSLQVVFNPGADPGLRTAIVPGIRTELSFQF</sequence>
<evidence type="ECO:0000256" key="1">
    <source>
        <dbReference type="ARBA" id="ARBA00008769"/>
    </source>
</evidence>
<dbReference type="PANTHER" id="PTHR37944">
    <property type="entry name" value="PORIN B"/>
    <property type="match status" value="1"/>
</dbReference>
<accession>A0A841J674</accession>
<name>A0A841J674_9SPHN</name>
<evidence type="ECO:0000256" key="2">
    <source>
        <dbReference type="RuleBase" id="RU363072"/>
    </source>
</evidence>
<keyword evidence="4" id="KW-1185">Reference proteome</keyword>
<dbReference type="EMBL" id="JACIJP010000002">
    <property type="protein sequence ID" value="MBB6124028.1"/>
    <property type="molecule type" value="Genomic_DNA"/>
</dbReference>
<protein>
    <submittedName>
        <fullName evidence="3">Porin</fullName>
    </submittedName>
</protein>
<gene>
    <name evidence="3" type="ORF">FHS92_001757</name>
</gene>
<feature type="signal peptide" evidence="2">
    <location>
        <begin position="1"/>
        <end position="23"/>
    </location>
</feature>
<organism evidence="3 4">
    <name type="scientific">Sphingobium subterraneum</name>
    <dbReference type="NCBI Taxonomy" id="627688"/>
    <lineage>
        <taxon>Bacteria</taxon>
        <taxon>Pseudomonadati</taxon>
        <taxon>Pseudomonadota</taxon>
        <taxon>Alphaproteobacteria</taxon>
        <taxon>Sphingomonadales</taxon>
        <taxon>Sphingomonadaceae</taxon>
        <taxon>Sphingobium</taxon>
    </lineage>
</organism>
<dbReference type="Proteomes" id="UP000552700">
    <property type="component" value="Unassembled WGS sequence"/>
</dbReference>
<feature type="chain" id="PRO_5033112792" evidence="2">
    <location>
        <begin position="24"/>
        <end position="399"/>
    </location>
</feature>
<dbReference type="InterPro" id="IPR052932">
    <property type="entry name" value="OprB_Porin"/>
</dbReference>
<dbReference type="AlphaFoldDB" id="A0A841J674"/>
<dbReference type="GO" id="GO:0016020">
    <property type="term" value="C:membrane"/>
    <property type="evidence" value="ECO:0007669"/>
    <property type="project" value="InterPro"/>
</dbReference>
<dbReference type="Gene3D" id="2.40.160.180">
    <property type="entry name" value="Carbohydrate-selective porin OprB"/>
    <property type="match status" value="1"/>
</dbReference>
<dbReference type="PANTHER" id="PTHR37944:SF1">
    <property type="entry name" value="PORIN B"/>
    <property type="match status" value="1"/>
</dbReference>
<keyword evidence="2" id="KW-0732">Signal</keyword>
<reference evidence="3 4" key="1">
    <citation type="submission" date="2020-08" db="EMBL/GenBank/DDBJ databases">
        <title>Genomic Encyclopedia of Type Strains, Phase IV (KMG-IV): sequencing the most valuable type-strain genomes for metagenomic binning, comparative biology and taxonomic classification.</title>
        <authorList>
            <person name="Goeker M."/>
        </authorList>
    </citation>
    <scope>NUCLEOTIDE SEQUENCE [LARGE SCALE GENOMIC DNA]</scope>
    <source>
        <strain evidence="3 4">DSM 102255</strain>
    </source>
</reference>
<dbReference type="InterPro" id="IPR007049">
    <property type="entry name" value="Carb-sel_porin_OprB"/>
</dbReference>
<evidence type="ECO:0000313" key="4">
    <source>
        <dbReference type="Proteomes" id="UP000552700"/>
    </source>
</evidence>
<dbReference type="InterPro" id="IPR038673">
    <property type="entry name" value="OprB_sf"/>
</dbReference>
<dbReference type="GO" id="GO:0008643">
    <property type="term" value="P:carbohydrate transport"/>
    <property type="evidence" value="ECO:0007669"/>
    <property type="project" value="InterPro"/>
</dbReference>